<dbReference type="AlphaFoldDB" id="A0A5B7IUQ8"/>
<evidence type="ECO:0000313" key="1">
    <source>
        <dbReference type="EMBL" id="MPC84388.1"/>
    </source>
</evidence>
<proteinExistence type="predicted"/>
<gene>
    <name evidence="1" type="ORF">E2C01_079126</name>
</gene>
<sequence>MNRGHVSSHLKVIMIGAVCCVPGPAAHKAEASKNLNSSGLSLSLLQE</sequence>
<dbReference type="Proteomes" id="UP000324222">
    <property type="component" value="Unassembled WGS sequence"/>
</dbReference>
<protein>
    <submittedName>
        <fullName evidence="1">Uncharacterized protein</fullName>
    </submittedName>
</protein>
<dbReference type="EMBL" id="VSRR010065356">
    <property type="protein sequence ID" value="MPC84388.1"/>
    <property type="molecule type" value="Genomic_DNA"/>
</dbReference>
<name>A0A5B7IUQ8_PORTR</name>
<keyword evidence="2" id="KW-1185">Reference proteome</keyword>
<organism evidence="1 2">
    <name type="scientific">Portunus trituberculatus</name>
    <name type="common">Swimming crab</name>
    <name type="synonym">Neptunus trituberculatus</name>
    <dbReference type="NCBI Taxonomy" id="210409"/>
    <lineage>
        <taxon>Eukaryota</taxon>
        <taxon>Metazoa</taxon>
        <taxon>Ecdysozoa</taxon>
        <taxon>Arthropoda</taxon>
        <taxon>Crustacea</taxon>
        <taxon>Multicrustacea</taxon>
        <taxon>Malacostraca</taxon>
        <taxon>Eumalacostraca</taxon>
        <taxon>Eucarida</taxon>
        <taxon>Decapoda</taxon>
        <taxon>Pleocyemata</taxon>
        <taxon>Brachyura</taxon>
        <taxon>Eubrachyura</taxon>
        <taxon>Portunoidea</taxon>
        <taxon>Portunidae</taxon>
        <taxon>Portuninae</taxon>
        <taxon>Portunus</taxon>
    </lineage>
</organism>
<accession>A0A5B7IUQ8</accession>
<reference evidence="1 2" key="1">
    <citation type="submission" date="2019-05" db="EMBL/GenBank/DDBJ databases">
        <title>Another draft genome of Portunus trituberculatus and its Hox gene families provides insights of decapod evolution.</title>
        <authorList>
            <person name="Jeong J.-H."/>
            <person name="Song I."/>
            <person name="Kim S."/>
            <person name="Choi T."/>
            <person name="Kim D."/>
            <person name="Ryu S."/>
            <person name="Kim W."/>
        </authorList>
    </citation>
    <scope>NUCLEOTIDE SEQUENCE [LARGE SCALE GENOMIC DNA]</scope>
    <source>
        <tissue evidence="1">Muscle</tissue>
    </source>
</reference>
<comment type="caution">
    <text evidence="1">The sequence shown here is derived from an EMBL/GenBank/DDBJ whole genome shotgun (WGS) entry which is preliminary data.</text>
</comment>
<evidence type="ECO:0000313" key="2">
    <source>
        <dbReference type="Proteomes" id="UP000324222"/>
    </source>
</evidence>